<organism evidence="2 3">
    <name type="scientific">Babesia microti (strain RI)</name>
    <dbReference type="NCBI Taxonomy" id="1133968"/>
    <lineage>
        <taxon>Eukaryota</taxon>
        <taxon>Sar</taxon>
        <taxon>Alveolata</taxon>
        <taxon>Apicomplexa</taxon>
        <taxon>Aconoidasida</taxon>
        <taxon>Piroplasmida</taxon>
        <taxon>Babesiidae</taxon>
        <taxon>Babesia</taxon>
    </lineage>
</organism>
<evidence type="ECO:0000313" key="3">
    <source>
        <dbReference type="Proteomes" id="UP000002899"/>
    </source>
</evidence>
<keyword evidence="1" id="KW-1133">Transmembrane helix</keyword>
<dbReference type="AlphaFoldDB" id="I7IFE5"/>
<keyword evidence="1" id="KW-0472">Membrane</keyword>
<keyword evidence="3" id="KW-1185">Reference proteome</keyword>
<dbReference type="VEuPathDB" id="PiroplasmaDB:BMR1_01G01335"/>
<gene>
    <name evidence="2" type="ORF">BMR1_01G01335</name>
</gene>
<reference evidence="2 3" key="3">
    <citation type="journal article" date="2016" name="Sci. Rep.">
        <title>Genome-wide diversity and gene expression profiling of Babesia microti isolates identify polymorphic genes that mediate host-pathogen interactions.</title>
        <authorList>
            <person name="Silva J.C."/>
            <person name="Cornillot E."/>
            <person name="McCracken C."/>
            <person name="Usmani-Brown S."/>
            <person name="Dwivedi A."/>
            <person name="Ifeonu O.O."/>
            <person name="Crabtree J."/>
            <person name="Gotia H.T."/>
            <person name="Virji A.Z."/>
            <person name="Reynes C."/>
            <person name="Colinge J."/>
            <person name="Kumar V."/>
            <person name="Lawres L."/>
            <person name="Pazzi J.E."/>
            <person name="Pablo J.V."/>
            <person name="Hung C."/>
            <person name="Brancato J."/>
            <person name="Kumari P."/>
            <person name="Orvis J."/>
            <person name="Tretina K."/>
            <person name="Chibucos M."/>
            <person name="Ott S."/>
            <person name="Sadzewicz L."/>
            <person name="Sengamalay N."/>
            <person name="Shetty A.C."/>
            <person name="Su Q."/>
            <person name="Tallon L."/>
            <person name="Fraser C.M."/>
            <person name="Frutos R."/>
            <person name="Molina D.M."/>
            <person name="Krause P.J."/>
            <person name="Ben Mamoun C."/>
        </authorList>
    </citation>
    <scope>NUCLEOTIDE SEQUENCE [LARGE SCALE GENOMIC DNA]</scope>
    <source>
        <strain evidence="2 3">RI</strain>
    </source>
</reference>
<dbReference type="RefSeq" id="XP_012647340.1">
    <property type="nucleotide sequence ID" value="XM_012791886.1"/>
</dbReference>
<reference evidence="2 3" key="2">
    <citation type="journal article" date="2013" name="PLoS ONE">
        <title>Whole genome mapping and re-organization of the nuclear and mitochondrial genomes of Babesia microti isolates.</title>
        <authorList>
            <person name="Cornillot E."/>
            <person name="Dassouli A."/>
            <person name="Garg A."/>
            <person name="Pachikara N."/>
            <person name="Randazzo S."/>
            <person name="Depoix D."/>
            <person name="Carcy B."/>
            <person name="Delbecq S."/>
            <person name="Frutos R."/>
            <person name="Silva J.C."/>
            <person name="Sutton R."/>
            <person name="Krause P.J."/>
            <person name="Mamoun C.B."/>
        </authorList>
    </citation>
    <scope>NUCLEOTIDE SEQUENCE [LARGE SCALE GENOMIC DNA]</scope>
    <source>
        <strain evidence="2 3">RI</strain>
    </source>
</reference>
<keyword evidence="1" id="KW-0812">Transmembrane</keyword>
<name>I7IFE5_BABMR</name>
<accession>I7IFE5</accession>
<evidence type="ECO:0000313" key="2">
    <source>
        <dbReference type="EMBL" id="CCF72731.1"/>
    </source>
</evidence>
<sequence>MIRHMPICLKDISINPTKLLYLYSENSKDMYIINSFNSYTNVISFMASGYFILSNFNLVYSYDRIIVFIIYTLLYYSIYQ</sequence>
<dbReference type="EMBL" id="FO082871">
    <property type="protein sequence ID" value="CCF72731.1"/>
    <property type="molecule type" value="Genomic_DNA"/>
</dbReference>
<dbReference type="KEGG" id="bmic:BMR1_01G01335"/>
<reference evidence="2 3" key="1">
    <citation type="journal article" date="2012" name="Nucleic Acids Res.">
        <title>Sequencing of the smallest Apicomplexan genome from the human pathogen Babesia microti.</title>
        <authorList>
            <person name="Cornillot E."/>
            <person name="Hadj-Kaddour K."/>
            <person name="Dassouli A."/>
            <person name="Noel B."/>
            <person name="Ranwez V."/>
            <person name="Vacherie B."/>
            <person name="Augagneur Y."/>
            <person name="Bres V."/>
            <person name="Duclos A."/>
            <person name="Randazzo S."/>
            <person name="Carcy B."/>
            <person name="Debierre-Grockiego F."/>
            <person name="Delbecq S."/>
            <person name="Moubri-Menage K."/>
            <person name="Shams-Eldin H."/>
            <person name="Usmani-Brown S."/>
            <person name="Bringaud F."/>
            <person name="Wincker P."/>
            <person name="Vivares C.P."/>
            <person name="Schwarz R.T."/>
            <person name="Schetters T.P."/>
            <person name="Krause P.J."/>
            <person name="Gorenflot A."/>
            <person name="Berry V."/>
            <person name="Barbe V."/>
            <person name="Ben Mamoun C."/>
        </authorList>
    </citation>
    <scope>NUCLEOTIDE SEQUENCE [LARGE SCALE GENOMIC DNA]</scope>
    <source>
        <strain evidence="2 3">RI</strain>
    </source>
</reference>
<proteinExistence type="predicted"/>
<feature type="transmembrane region" description="Helical" evidence="1">
    <location>
        <begin position="59"/>
        <end position="78"/>
    </location>
</feature>
<dbReference type="Proteomes" id="UP000002899">
    <property type="component" value="Chromosome I"/>
</dbReference>
<dbReference type="GeneID" id="24423345"/>
<protein>
    <submittedName>
        <fullName evidence="2">Uncharacterized protein</fullName>
    </submittedName>
</protein>
<evidence type="ECO:0000256" key="1">
    <source>
        <dbReference type="SAM" id="Phobius"/>
    </source>
</evidence>
<feature type="transmembrane region" description="Helical" evidence="1">
    <location>
        <begin position="31"/>
        <end position="53"/>
    </location>
</feature>